<dbReference type="Pfam" id="PF06925">
    <property type="entry name" value="MGDG_synth"/>
    <property type="match status" value="1"/>
</dbReference>
<dbReference type="GO" id="GO:0016758">
    <property type="term" value="F:hexosyltransferase activity"/>
    <property type="evidence" value="ECO:0007669"/>
    <property type="project" value="InterPro"/>
</dbReference>
<dbReference type="Gene3D" id="3.40.50.2000">
    <property type="entry name" value="Glycogen Phosphorylase B"/>
    <property type="match status" value="1"/>
</dbReference>
<dbReference type="InterPro" id="IPR050519">
    <property type="entry name" value="Glycosyltransf_28_UgtP"/>
</dbReference>
<dbReference type="SUPFAM" id="SSF53756">
    <property type="entry name" value="UDP-Glycosyltransferase/glycogen phosphorylase"/>
    <property type="match status" value="1"/>
</dbReference>
<evidence type="ECO:0000256" key="2">
    <source>
        <dbReference type="ARBA" id="ARBA00022676"/>
    </source>
</evidence>
<keyword evidence="2" id="KW-0328">Glycosyltransferase</keyword>
<evidence type="ECO:0000259" key="4">
    <source>
        <dbReference type="Pfam" id="PF00534"/>
    </source>
</evidence>
<proteinExistence type="inferred from homology"/>
<feature type="domain" description="Glycosyl transferase family 1" evidence="4">
    <location>
        <begin position="216"/>
        <end position="347"/>
    </location>
</feature>
<evidence type="ECO:0000256" key="3">
    <source>
        <dbReference type="ARBA" id="ARBA00022679"/>
    </source>
</evidence>
<evidence type="ECO:0000313" key="6">
    <source>
        <dbReference type="EMBL" id="HIR47510.1"/>
    </source>
</evidence>
<sequence>MKILILSAATGGGHLRASRALQTYIKENTEGNEVVIADALKSINTILDKTCCDGYHFMATKAPRVFGRLYRATNMDTPLYSLVSRFNGAVGVRLMPLLTEEKPDVIISTHPFATEMVSHLKGKGRVTAPLICLMTDYGPHRAWIAPHVDAYVVANEAMAAQMTEWGVPEEKIHPFGIPVEDVFFSKADKHALLREFGLSPSLPTVLFMAGSFGVMNILGIYKDLVRTDFPFQIIIITGRNKRLYRAFQKIILRSPKPTKLVFFTDRVADYMHACDLLVTKPGGLTTSEALACDIPLAVFDAIPGQEEDNANFLISHNMAIPLDSRKNCAKEITSLLEDSRRLEAMRESCGSFDKSASSRNIFSLLNELTQKSGQDKA</sequence>
<keyword evidence="3" id="KW-0808">Transferase</keyword>
<dbReference type="PANTHER" id="PTHR43025">
    <property type="entry name" value="MONOGALACTOSYLDIACYLGLYCEROL SYNTHASE"/>
    <property type="match status" value="1"/>
</dbReference>
<evidence type="ECO:0000259" key="5">
    <source>
        <dbReference type="Pfam" id="PF06925"/>
    </source>
</evidence>
<dbReference type="Proteomes" id="UP000824242">
    <property type="component" value="Unassembled WGS sequence"/>
</dbReference>
<dbReference type="EMBL" id="DVGZ01000080">
    <property type="protein sequence ID" value="HIR47510.1"/>
    <property type="molecule type" value="Genomic_DNA"/>
</dbReference>
<comment type="caution">
    <text evidence="6">The sequence shown here is derived from an EMBL/GenBank/DDBJ whole genome shotgun (WGS) entry which is preliminary data.</text>
</comment>
<gene>
    <name evidence="6" type="ORF">IAB89_07635</name>
</gene>
<reference evidence="6" key="2">
    <citation type="journal article" date="2021" name="PeerJ">
        <title>Extensive microbial diversity within the chicken gut microbiome revealed by metagenomics and culture.</title>
        <authorList>
            <person name="Gilroy R."/>
            <person name="Ravi A."/>
            <person name="Getino M."/>
            <person name="Pursley I."/>
            <person name="Horton D.L."/>
            <person name="Alikhan N.F."/>
            <person name="Baker D."/>
            <person name="Gharbi K."/>
            <person name="Hall N."/>
            <person name="Watson M."/>
            <person name="Adriaenssens E.M."/>
            <person name="Foster-Nyarko E."/>
            <person name="Jarju S."/>
            <person name="Secka A."/>
            <person name="Antonio M."/>
            <person name="Oren A."/>
            <person name="Chaudhuri R.R."/>
            <person name="La Ragione R."/>
            <person name="Hildebrand F."/>
            <person name="Pallen M.J."/>
        </authorList>
    </citation>
    <scope>NUCLEOTIDE SEQUENCE</scope>
    <source>
        <strain evidence="6">ChiSxjej1B13-7958</strain>
    </source>
</reference>
<comment type="similarity">
    <text evidence="1">Belongs to the glycosyltransferase 28 family.</text>
</comment>
<feature type="domain" description="Diacylglycerol glucosyltransferase N-terminal" evidence="5">
    <location>
        <begin position="14"/>
        <end position="179"/>
    </location>
</feature>
<accession>A0A9D1ANZ1</accession>
<dbReference type="InterPro" id="IPR001296">
    <property type="entry name" value="Glyco_trans_1"/>
</dbReference>
<name>A0A9D1ANZ1_9FIRM</name>
<dbReference type="AlphaFoldDB" id="A0A9D1ANZ1"/>
<reference evidence="6" key="1">
    <citation type="submission" date="2020-10" db="EMBL/GenBank/DDBJ databases">
        <authorList>
            <person name="Gilroy R."/>
        </authorList>
    </citation>
    <scope>NUCLEOTIDE SEQUENCE</scope>
    <source>
        <strain evidence="6">ChiSxjej1B13-7958</strain>
    </source>
</reference>
<dbReference type="GO" id="GO:0016020">
    <property type="term" value="C:membrane"/>
    <property type="evidence" value="ECO:0007669"/>
    <property type="project" value="GOC"/>
</dbReference>
<dbReference type="InterPro" id="IPR009695">
    <property type="entry name" value="Diacylglyc_glucosyltr_N"/>
</dbReference>
<evidence type="ECO:0000313" key="7">
    <source>
        <dbReference type="Proteomes" id="UP000824242"/>
    </source>
</evidence>
<dbReference type="GO" id="GO:0009247">
    <property type="term" value="P:glycolipid biosynthetic process"/>
    <property type="evidence" value="ECO:0007669"/>
    <property type="project" value="InterPro"/>
</dbReference>
<organism evidence="6 7">
    <name type="scientific">Candidatus Caccousia avicola</name>
    <dbReference type="NCBI Taxonomy" id="2840721"/>
    <lineage>
        <taxon>Bacteria</taxon>
        <taxon>Bacillati</taxon>
        <taxon>Bacillota</taxon>
        <taxon>Clostridia</taxon>
        <taxon>Eubacteriales</taxon>
        <taxon>Oscillospiraceae</taxon>
        <taxon>Oscillospiraceae incertae sedis</taxon>
        <taxon>Candidatus Caccousia</taxon>
    </lineage>
</organism>
<dbReference type="PANTHER" id="PTHR43025:SF3">
    <property type="entry name" value="MONOGALACTOSYLDIACYLGLYCEROL SYNTHASE 1, CHLOROPLASTIC"/>
    <property type="match status" value="1"/>
</dbReference>
<dbReference type="Pfam" id="PF00534">
    <property type="entry name" value="Glycos_transf_1"/>
    <property type="match status" value="1"/>
</dbReference>
<evidence type="ECO:0000256" key="1">
    <source>
        <dbReference type="ARBA" id="ARBA00006962"/>
    </source>
</evidence>
<protein>
    <submittedName>
        <fullName evidence="6">Galactosyldiacylglycerol synthase</fullName>
    </submittedName>
</protein>